<organism evidence="2 3">
    <name type="scientific">Amycolatopsis saalfeldensis</name>
    <dbReference type="NCBI Taxonomy" id="394193"/>
    <lineage>
        <taxon>Bacteria</taxon>
        <taxon>Bacillati</taxon>
        <taxon>Actinomycetota</taxon>
        <taxon>Actinomycetes</taxon>
        <taxon>Pseudonocardiales</taxon>
        <taxon>Pseudonocardiaceae</taxon>
        <taxon>Amycolatopsis</taxon>
    </lineage>
</organism>
<keyword evidence="1" id="KW-0472">Membrane</keyword>
<keyword evidence="3" id="KW-1185">Reference proteome</keyword>
<dbReference type="OrthoDB" id="9779233at2"/>
<dbReference type="Gene3D" id="1.20.120.1630">
    <property type="match status" value="1"/>
</dbReference>
<dbReference type="GO" id="GO:0016020">
    <property type="term" value="C:membrane"/>
    <property type="evidence" value="ECO:0007669"/>
    <property type="project" value="TreeGrafter"/>
</dbReference>
<reference evidence="2 3" key="1">
    <citation type="submission" date="2016-10" db="EMBL/GenBank/DDBJ databases">
        <authorList>
            <person name="de Groot N.N."/>
        </authorList>
    </citation>
    <scope>NUCLEOTIDE SEQUENCE [LARGE SCALE GENOMIC DNA]</scope>
    <source>
        <strain evidence="2 3">DSM 44993</strain>
    </source>
</reference>
<accession>A0A1H8XBV9</accession>
<dbReference type="EMBL" id="FOEF01000007">
    <property type="protein sequence ID" value="SEP37396.1"/>
    <property type="molecule type" value="Genomic_DNA"/>
</dbReference>
<evidence type="ECO:0000313" key="2">
    <source>
        <dbReference type="EMBL" id="SEP37396.1"/>
    </source>
</evidence>
<keyword evidence="1" id="KW-0812">Transmembrane</keyword>
<dbReference type="PANTHER" id="PTHR32251">
    <property type="entry name" value="3-OXO-5-ALPHA-STEROID 4-DEHYDROGENASE"/>
    <property type="match status" value="1"/>
</dbReference>
<gene>
    <name evidence="2" type="ORF">SAMN04489732_1074</name>
</gene>
<keyword evidence="1" id="KW-1133">Transmembrane helix</keyword>
<dbReference type="STRING" id="394193.SAMN04489732_1074"/>
<proteinExistence type="predicted"/>
<dbReference type="Pfam" id="PF06966">
    <property type="entry name" value="DUF1295"/>
    <property type="match status" value="1"/>
</dbReference>
<feature type="transmembrane region" description="Helical" evidence="1">
    <location>
        <begin position="48"/>
        <end position="66"/>
    </location>
</feature>
<dbReference type="AlphaFoldDB" id="A0A1H8XBV9"/>
<dbReference type="Proteomes" id="UP000198582">
    <property type="component" value="Unassembled WGS sequence"/>
</dbReference>
<dbReference type="RefSeq" id="WP_091617946.1">
    <property type="nucleotide sequence ID" value="NZ_FOEF01000007.1"/>
</dbReference>
<feature type="transmembrane region" description="Helical" evidence="1">
    <location>
        <begin position="212"/>
        <end position="239"/>
    </location>
</feature>
<sequence length="273" mass="29597">MPATRRRRSTVDTANLCRVAALSAAVVTAAQTATAVVALRSGRRDYADAVWGPGLAAVAVTSALAGRGDARRRWALAAATSAWAARLERQMLGRLRGSDEEDPRYTEFLEGDSAKTVLGKVFLTQGLSQLLVSAPVQLAAASAVPRGRRRWLAPAGLAVMIAGGVVEALADHQKSEYSQRDKENRPDVLDTGLWGWSRHPNYFGDSLVWDGAWIAAAASAPGAWTLPAPAVMSYLLMFATGAKRTEKRMQDRPGYRAYQKRTAFFFPRPPKRT</sequence>
<dbReference type="PANTHER" id="PTHR32251:SF17">
    <property type="entry name" value="STEROID 5-ALPHA REDUCTASE C-TERMINAL DOMAIN-CONTAINING PROTEIN"/>
    <property type="match status" value="1"/>
</dbReference>
<protein>
    <submittedName>
        <fullName evidence="2">Steroid 5-alpha reductase family enzyme</fullName>
    </submittedName>
</protein>
<feature type="transmembrane region" description="Helical" evidence="1">
    <location>
        <begin position="151"/>
        <end position="170"/>
    </location>
</feature>
<evidence type="ECO:0000256" key="1">
    <source>
        <dbReference type="SAM" id="Phobius"/>
    </source>
</evidence>
<dbReference type="InterPro" id="IPR010721">
    <property type="entry name" value="UstE-like"/>
</dbReference>
<evidence type="ECO:0000313" key="3">
    <source>
        <dbReference type="Proteomes" id="UP000198582"/>
    </source>
</evidence>
<name>A0A1H8XBV9_9PSEU</name>